<feature type="transmembrane region" description="Helical" evidence="1">
    <location>
        <begin position="53"/>
        <end position="73"/>
    </location>
</feature>
<accession>A0A077DHR5</accession>
<sequence length="147" mass="16839">MIKKMTCFRDWVFETGTRVLSTINVVLLCGWMFALIHDYKPYIIPAFNPSRQIPSSAIIAVLAIVIVGTLAFFHSNTARAKVLNGALMLWTSLLWALLSFHVWHDYPPLTPQMTIYPCLSLLSWLCGTMNFEEGRRNKKDYLIKKGE</sequence>
<dbReference type="HOGENOM" id="CLU_1668237_0_0_4"/>
<reference evidence="2 3" key="1">
    <citation type="journal article" date="2014" name="BMC Genomics">
        <title>A genomic perspective on a new bacterial genus and species from the Alcaligenaceae family, Basilea psittacipulmonis.</title>
        <authorList>
            <person name="Whiteson K.L."/>
            <person name="Hernandez D."/>
            <person name="Lazarevic V."/>
            <person name="Gaia N."/>
            <person name="Farinelli L."/>
            <person name="Francois P."/>
            <person name="Pilo P."/>
            <person name="Frey J."/>
            <person name="Schrenzel J."/>
        </authorList>
    </citation>
    <scope>NUCLEOTIDE SEQUENCE [LARGE SCALE GENOMIC DNA]</scope>
    <source>
        <strain evidence="2 3">DSM 24701</strain>
    </source>
</reference>
<name>A0A077DHR5_9BURK</name>
<dbReference type="EMBL" id="CP009238">
    <property type="protein sequence ID" value="AIL33092.1"/>
    <property type="molecule type" value="Genomic_DNA"/>
</dbReference>
<evidence type="ECO:0000256" key="1">
    <source>
        <dbReference type="SAM" id="Phobius"/>
    </source>
</evidence>
<protein>
    <submittedName>
        <fullName evidence="2">Uncharacterized protein</fullName>
    </submittedName>
</protein>
<dbReference type="Proteomes" id="UP000028945">
    <property type="component" value="Chromosome"/>
</dbReference>
<dbReference type="AlphaFoldDB" id="A0A077DHR5"/>
<organism evidence="2 3">
    <name type="scientific">Basilea psittacipulmonis DSM 24701</name>
    <dbReference type="NCBI Taxonomy" id="1072685"/>
    <lineage>
        <taxon>Bacteria</taxon>
        <taxon>Pseudomonadati</taxon>
        <taxon>Pseudomonadota</taxon>
        <taxon>Betaproteobacteria</taxon>
        <taxon>Burkholderiales</taxon>
        <taxon>Alcaligenaceae</taxon>
        <taxon>Basilea</taxon>
    </lineage>
</organism>
<keyword evidence="1" id="KW-0812">Transmembrane</keyword>
<feature type="transmembrane region" description="Helical" evidence="1">
    <location>
        <begin position="114"/>
        <end position="131"/>
    </location>
</feature>
<dbReference type="STRING" id="1072685.IX83_07025"/>
<keyword evidence="1" id="KW-0472">Membrane</keyword>
<keyword evidence="1" id="KW-1133">Transmembrane helix</keyword>
<evidence type="ECO:0000313" key="2">
    <source>
        <dbReference type="EMBL" id="AIL33092.1"/>
    </source>
</evidence>
<feature type="transmembrane region" description="Helical" evidence="1">
    <location>
        <begin position="85"/>
        <end position="102"/>
    </location>
</feature>
<gene>
    <name evidence="2" type="ORF">IX83_07025</name>
</gene>
<keyword evidence="3" id="KW-1185">Reference proteome</keyword>
<proteinExistence type="predicted"/>
<feature type="transmembrane region" description="Helical" evidence="1">
    <location>
        <begin position="12"/>
        <end position="33"/>
    </location>
</feature>
<dbReference type="KEGG" id="bpsi:IX83_07025"/>
<evidence type="ECO:0000313" key="3">
    <source>
        <dbReference type="Proteomes" id="UP000028945"/>
    </source>
</evidence>